<protein>
    <submittedName>
        <fullName evidence="1">Uncharacterized protein</fullName>
    </submittedName>
</protein>
<keyword evidence="2" id="KW-1185">Reference proteome</keyword>
<organism evidence="1 2">
    <name type="scientific">Tsukamurella soli</name>
    <dbReference type="NCBI Taxonomy" id="644556"/>
    <lineage>
        <taxon>Bacteria</taxon>
        <taxon>Bacillati</taxon>
        <taxon>Actinomycetota</taxon>
        <taxon>Actinomycetes</taxon>
        <taxon>Mycobacteriales</taxon>
        <taxon>Tsukamurellaceae</taxon>
        <taxon>Tsukamurella</taxon>
    </lineage>
</organism>
<accession>A0ABP8KAZ0</accession>
<name>A0ABP8KAZ0_9ACTN</name>
<evidence type="ECO:0000313" key="1">
    <source>
        <dbReference type="EMBL" id="GAA4403482.1"/>
    </source>
</evidence>
<dbReference type="Proteomes" id="UP001500635">
    <property type="component" value="Unassembled WGS sequence"/>
</dbReference>
<gene>
    <name evidence="1" type="ORF">GCM10023147_44980</name>
</gene>
<reference evidence="2" key="1">
    <citation type="journal article" date="2019" name="Int. J. Syst. Evol. Microbiol.">
        <title>The Global Catalogue of Microorganisms (GCM) 10K type strain sequencing project: providing services to taxonomists for standard genome sequencing and annotation.</title>
        <authorList>
            <consortium name="The Broad Institute Genomics Platform"/>
            <consortium name="The Broad Institute Genome Sequencing Center for Infectious Disease"/>
            <person name="Wu L."/>
            <person name="Ma J."/>
        </authorList>
    </citation>
    <scope>NUCLEOTIDE SEQUENCE [LARGE SCALE GENOMIC DNA]</scope>
    <source>
        <strain evidence="2">JCM 17688</strain>
    </source>
</reference>
<dbReference type="RefSeq" id="WP_345000363.1">
    <property type="nucleotide sequence ID" value="NZ_BAABFR010000109.1"/>
</dbReference>
<sequence length="76" mass="7961">MTAAPEHSDLHDLVDRLSPSQADAVRAVLLQLVAPQHDATTSPSQPRKLAFIAAGASSTGITPRIDALLSEGFGRD</sequence>
<comment type="caution">
    <text evidence="1">The sequence shown here is derived from an EMBL/GenBank/DDBJ whole genome shotgun (WGS) entry which is preliminary data.</text>
</comment>
<dbReference type="EMBL" id="BAABFR010000109">
    <property type="protein sequence ID" value="GAA4403482.1"/>
    <property type="molecule type" value="Genomic_DNA"/>
</dbReference>
<evidence type="ECO:0000313" key="2">
    <source>
        <dbReference type="Proteomes" id="UP001500635"/>
    </source>
</evidence>
<proteinExistence type="predicted"/>